<feature type="transmembrane region" description="Helical" evidence="1">
    <location>
        <begin position="186"/>
        <end position="205"/>
    </location>
</feature>
<dbReference type="Pfam" id="PF24788">
    <property type="entry name" value="AtPDCT1_2"/>
    <property type="match status" value="1"/>
</dbReference>
<sequence>MNEQNRKHYLKHREVAKVRGNPTGTLPRAAILWRDLFFLIVGSIALRIIWTVESNSIYNEGDGSEEQTSTTVCELPQQRIIDSGFILTSSLHDFLSNNREWNDFFAALNSIMLVIPFVYVLKVTLWYGDYSLAFRLLATWLFRSLCGWFTYLPPDPSFLMSIYDLPEFLFCVFGSCEPVQDSNLPFVSFFSGHVASTVIIANHMYMRKYEHYGLALHVLNIFSMIRLLATRGHYSIDIIIGWVVAVYVSNPAERIGRFYSRKGSFRSLVPVNARDAFENFIGIYDVRIASQFDSADALYKLDQQGDNSTAQIASHWAQQNLQDLRREVEKHGIKIREIQNLQKMELIRLLQWAQMRMTELRAEADNRFNLTFREGQPRAEIISQMWNQWNLTMSPISQSDNDNDSNTE</sequence>
<feature type="transmembrane region" description="Helical" evidence="1">
    <location>
        <begin position="104"/>
        <end position="121"/>
    </location>
</feature>
<evidence type="ECO:0000313" key="3">
    <source>
        <dbReference type="EMBL" id="CAD9605872.1"/>
    </source>
</evidence>
<dbReference type="AlphaFoldDB" id="A0A7S2PL27"/>
<feature type="domain" description="AtPDCT1/2 transmembrane" evidence="2">
    <location>
        <begin position="82"/>
        <end position="248"/>
    </location>
</feature>
<protein>
    <recommendedName>
        <fullName evidence="2">AtPDCT1/2 transmembrane domain-containing protein</fullName>
    </recommendedName>
</protein>
<dbReference type="InterPro" id="IPR055311">
    <property type="entry name" value="PDCT1/2-like"/>
</dbReference>
<feature type="transmembrane region" description="Helical" evidence="1">
    <location>
        <begin position="133"/>
        <end position="151"/>
    </location>
</feature>
<keyword evidence="1" id="KW-1133">Transmembrane helix</keyword>
<reference evidence="3" key="1">
    <citation type="submission" date="2021-01" db="EMBL/GenBank/DDBJ databases">
        <authorList>
            <person name="Corre E."/>
            <person name="Pelletier E."/>
            <person name="Niang G."/>
            <person name="Scheremetjew M."/>
            <person name="Finn R."/>
            <person name="Kale V."/>
            <person name="Holt S."/>
            <person name="Cochrane G."/>
            <person name="Meng A."/>
            <person name="Brown T."/>
            <person name="Cohen L."/>
        </authorList>
    </citation>
    <scope>NUCLEOTIDE SEQUENCE</scope>
    <source>
        <strain evidence="3">B650</strain>
    </source>
</reference>
<dbReference type="EMBL" id="HBGY01029441">
    <property type="protein sequence ID" value="CAD9605872.1"/>
    <property type="molecule type" value="Transcribed_RNA"/>
</dbReference>
<name>A0A7S2PL27_9STRA</name>
<keyword evidence="1" id="KW-0472">Membrane</keyword>
<feature type="transmembrane region" description="Helical" evidence="1">
    <location>
        <begin position="31"/>
        <end position="50"/>
    </location>
</feature>
<gene>
    <name evidence="3" type="ORF">LDAN0321_LOCUS18270</name>
</gene>
<dbReference type="InterPro" id="IPR056361">
    <property type="entry name" value="AtPDCT1_2_TM_dom"/>
</dbReference>
<proteinExistence type="predicted"/>
<dbReference type="PANTHER" id="PTHR34674">
    <property type="entry name" value="PHOSPHATIDYLCHOLINE:DIACYLGLYCEROL CHOLINEPHOSPHOTRANSFERASE 1-RELATED"/>
    <property type="match status" value="1"/>
</dbReference>
<organism evidence="3">
    <name type="scientific">Leptocylindrus danicus</name>
    <dbReference type="NCBI Taxonomy" id="163516"/>
    <lineage>
        <taxon>Eukaryota</taxon>
        <taxon>Sar</taxon>
        <taxon>Stramenopiles</taxon>
        <taxon>Ochrophyta</taxon>
        <taxon>Bacillariophyta</taxon>
        <taxon>Coscinodiscophyceae</taxon>
        <taxon>Chaetocerotophycidae</taxon>
        <taxon>Leptocylindrales</taxon>
        <taxon>Leptocylindraceae</taxon>
        <taxon>Leptocylindrus</taxon>
    </lineage>
</organism>
<feature type="transmembrane region" description="Helical" evidence="1">
    <location>
        <begin position="234"/>
        <end position="252"/>
    </location>
</feature>
<dbReference type="PANTHER" id="PTHR34674:SF1">
    <property type="entry name" value="PHOSPHATIDYLCHOLINE:DIACYLGLYCEROL CHOLINEPHOSPHOTRANSFERASE 1-RELATED"/>
    <property type="match status" value="1"/>
</dbReference>
<keyword evidence="1" id="KW-0812">Transmembrane</keyword>
<evidence type="ECO:0000259" key="2">
    <source>
        <dbReference type="Pfam" id="PF24788"/>
    </source>
</evidence>
<evidence type="ECO:0000256" key="1">
    <source>
        <dbReference type="SAM" id="Phobius"/>
    </source>
</evidence>
<accession>A0A7S2PL27</accession>